<protein>
    <submittedName>
        <fullName evidence="1">TIGR03085 family protein</fullName>
    </submittedName>
</protein>
<gene>
    <name evidence="1" type="ORF">DDE18_10795</name>
</gene>
<dbReference type="NCBIfam" id="TIGR03085">
    <property type="entry name" value="TIGR03085 family metal-binding protein"/>
    <property type="match status" value="1"/>
</dbReference>
<keyword evidence="2" id="KW-1185">Reference proteome</keyword>
<evidence type="ECO:0000313" key="1">
    <source>
        <dbReference type="EMBL" id="PVG82837.1"/>
    </source>
</evidence>
<proteinExistence type="predicted"/>
<dbReference type="SUPFAM" id="SSF109854">
    <property type="entry name" value="DinB/YfiT-like putative metalloenzymes"/>
    <property type="match status" value="1"/>
</dbReference>
<name>A0A2T8FAW7_9ACTN</name>
<accession>A0A2T8FAW7</accession>
<evidence type="ECO:0000313" key="2">
    <source>
        <dbReference type="Proteomes" id="UP000246018"/>
    </source>
</evidence>
<reference evidence="1 2" key="1">
    <citation type="submission" date="2018-04" db="EMBL/GenBank/DDBJ databases">
        <title>Genome of Nocardioides gansuensis WSJ-1.</title>
        <authorList>
            <person name="Wu S."/>
            <person name="Wang G."/>
        </authorList>
    </citation>
    <scope>NUCLEOTIDE SEQUENCE [LARGE SCALE GENOMIC DNA]</scope>
    <source>
        <strain evidence="1 2">WSJ-1</strain>
    </source>
</reference>
<dbReference type="AlphaFoldDB" id="A0A2T8FAW7"/>
<dbReference type="InterPro" id="IPR034660">
    <property type="entry name" value="DinB/YfiT-like"/>
</dbReference>
<dbReference type="Proteomes" id="UP000246018">
    <property type="component" value="Unassembled WGS sequence"/>
</dbReference>
<dbReference type="EMBL" id="QDGZ01000004">
    <property type="protein sequence ID" value="PVG82837.1"/>
    <property type="molecule type" value="Genomic_DNA"/>
</dbReference>
<sequence>MTSFARRERLQLCDLLDEVGEAAPTLCGGWTTKDLVVHLLVRERSLLGSPGILVRQLQPLTDMVSGRVARADYALLVDQLRKPLLSWAAIPAVDAVANAAEFFVHHEDVRRAQPEWAPRILDADDQRALWRIVSHGGKALVRPARVPVVAVDSLSGRRTTLRPGADPAVVSGPPAELVLFLYGRQRVVDLEFDGPEEHVTALQSASMGV</sequence>
<dbReference type="RefSeq" id="WP_116572268.1">
    <property type="nucleotide sequence ID" value="NZ_QDGZ01000004.1"/>
</dbReference>
<comment type="caution">
    <text evidence="1">The sequence shown here is derived from an EMBL/GenBank/DDBJ whole genome shotgun (WGS) entry which is preliminary data.</text>
</comment>
<dbReference type="NCBIfam" id="TIGR03083">
    <property type="entry name" value="maleylpyruvate isomerase family mycothiol-dependent enzyme"/>
    <property type="match status" value="1"/>
</dbReference>
<dbReference type="InterPro" id="IPR017517">
    <property type="entry name" value="Maleyloyr_isom"/>
</dbReference>
<dbReference type="InterPro" id="IPR017519">
    <property type="entry name" value="CHP03085"/>
</dbReference>
<dbReference type="OrthoDB" id="3268903at2"/>
<organism evidence="1 2">
    <name type="scientific">Nocardioides gansuensis</name>
    <dbReference type="NCBI Taxonomy" id="2138300"/>
    <lineage>
        <taxon>Bacteria</taxon>
        <taxon>Bacillati</taxon>
        <taxon>Actinomycetota</taxon>
        <taxon>Actinomycetes</taxon>
        <taxon>Propionibacteriales</taxon>
        <taxon>Nocardioidaceae</taxon>
        <taxon>Nocardioides</taxon>
    </lineage>
</organism>